<protein>
    <submittedName>
        <fullName evidence="2">Uncharacterized protein</fullName>
    </submittedName>
</protein>
<feature type="transmembrane region" description="Helical" evidence="1">
    <location>
        <begin position="78"/>
        <end position="97"/>
    </location>
</feature>
<keyword evidence="1" id="KW-1133">Transmembrane helix</keyword>
<evidence type="ECO:0000313" key="2">
    <source>
        <dbReference type="EMBL" id="KCZ91671.1"/>
    </source>
</evidence>
<name>A0A059FMC0_9PROT</name>
<sequence length="139" mass="14851">MSELPVEGNIKRNYWLSGNLAKGATLLTGMLAIFVAIKATMYNSGVGIDLQDHVVRVVAFASLTVWVALTIGVRRRDAAAVIVLGFATVLELIILPARGQDYGTLASSNLGIVLAYCGLLLYGYRLAETPDDSGRPRVA</sequence>
<dbReference type="Proteomes" id="UP000025171">
    <property type="component" value="Unassembled WGS sequence"/>
</dbReference>
<comment type="caution">
    <text evidence="2">The sequence shown here is derived from an EMBL/GenBank/DDBJ whole genome shotgun (WGS) entry which is preliminary data.</text>
</comment>
<dbReference type="OrthoDB" id="7619300at2"/>
<keyword evidence="1" id="KW-0472">Membrane</keyword>
<feature type="transmembrane region" description="Helical" evidence="1">
    <location>
        <begin position="20"/>
        <end position="41"/>
    </location>
</feature>
<dbReference type="EMBL" id="ARYK01000005">
    <property type="protein sequence ID" value="KCZ91671.1"/>
    <property type="molecule type" value="Genomic_DNA"/>
</dbReference>
<proteinExistence type="predicted"/>
<evidence type="ECO:0000256" key="1">
    <source>
        <dbReference type="SAM" id="Phobius"/>
    </source>
</evidence>
<accession>A0A059FMC0</accession>
<gene>
    <name evidence="2" type="ORF">HJO_11157</name>
</gene>
<feature type="transmembrane region" description="Helical" evidence="1">
    <location>
        <begin position="109"/>
        <end position="127"/>
    </location>
</feature>
<dbReference type="RefSeq" id="WP_035616937.1">
    <property type="nucleotide sequence ID" value="NZ_ARYK01000005.1"/>
</dbReference>
<dbReference type="STRING" id="1280950.HJO_11157"/>
<keyword evidence="1" id="KW-0812">Transmembrane</keyword>
<dbReference type="PATRIC" id="fig|1280950.3.peg.2234"/>
<dbReference type="AlphaFoldDB" id="A0A059FMC0"/>
<reference evidence="2 3" key="1">
    <citation type="journal article" date="2014" name="Antonie Van Leeuwenhoek">
        <title>Hyphomonas beringensis sp. nov. and Hyphomonas chukchiensis sp. nov., isolated from surface seawater of the Bering Sea and Chukchi Sea.</title>
        <authorList>
            <person name="Li C."/>
            <person name="Lai Q."/>
            <person name="Li G."/>
            <person name="Dong C."/>
            <person name="Wang J."/>
            <person name="Liao Y."/>
            <person name="Shao Z."/>
        </authorList>
    </citation>
    <scope>NUCLEOTIDE SEQUENCE [LARGE SCALE GENOMIC DNA]</scope>
    <source>
        <strain evidence="2 3">MHS-2</strain>
    </source>
</reference>
<feature type="transmembrane region" description="Helical" evidence="1">
    <location>
        <begin position="53"/>
        <end position="71"/>
    </location>
</feature>
<organism evidence="2 3">
    <name type="scientific">Hyphomonas johnsonii MHS-2</name>
    <dbReference type="NCBI Taxonomy" id="1280950"/>
    <lineage>
        <taxon>Bacteria</taxon>
        <taxon>Pseudomonadati</taxon>
        <taxon>Pseudomonadota</taxon>
        <taxon>Alphaproteobacteria</taxon>
        <taxon>Hyphomonadales</taxon>
        <taxon>Hyphomonadaceae</taxon>
        <taxon>Hyphomonas</taxon>
    </lineage>
</organism>
<evidence type="ECO:0000313" key="3">
    <source>
        <dbReference type="Proteomes" id="UP000025171"/>
    </source>
</evidence>
<keyword evidence="3" id="KW-1185">Reference proteome</keyword>